<comment type="subcellular location">
    <subcellularLocation>
        <location evidence="1">Membrane</location>
        <topology evidence="1">Multi-pass membrane protein</topology>
    </subcellularLocation>
</comment>
<dbReference type="OrthoDB" id="419616at2759"/>
<proteinExistence type="predicted"/>
<evidence type="ECO:0008006" key="10">
    <source>
        <dbReference type="Google" id="ProtNLM"/>
    </source>
</evidence>
<feature type="transmembrane region" description="Helical" evidence="7">
    <location>
        <begin position="385"/>
        <end position="402"/>
    </location>
</feature>
<keyword evidence="3 7" id="KW-0812">Transmembrane</keyword>
<dbReference type="PANTHER" id="PTHR23504">
    <property type="entry name" value="MAJOR FACILITATOR SUPERFAMILY DOMAIN-CONTAINING PROTEIN 10"/>
    <property type="match status" value="1"/>
</dbReference>
<evidence type="ECO:0000256" key="3">
    <source>
        <dbReference type="ARBA" id="ARBA00022692"/>
    </source>
</evidence>
<dbReference type="Proteomes" id="UP000660262">
    <property type="component" value="Unassembled WGS sequence"/>
</dbReference>
<keyword evidence="5 7" id="KW-0472">Membrane</keyword>
<keyword evidence="2" id="KW-0813">Transport</keyword>
<accession>A0A830I1G4</accession>
<feature type="transmembrane region" description="Helical" evidence="7">
    <location>
        <begin position="409"/>
        <end position="429"/>
    </location>
</feature>
<dbReference type="Gene3D" id="1.20.1250.20">
    <property type="entry name" value="MFS general substrate transporter like domains"/>
    <property type="match status" value="1"/>
</dbReference>
<gene>
    <name evidence="8" type="ORF">PPROV_000961900</name>
</gene>
<sequence>MELTTQPEPQLQPPPASSDEESTDAAQLSSRSSDFNKAPSFVVYQHKQASFLRRCVYAACKNRAFIVQLFLITLMTRISLFLYVVHLPYVSNTFFLRESKNGVLNLWDECARLEAACNHKSNNATLCDEVAQQFVVNATTATADALQAECRHASGRTAEWQSASAAGGLLAGFVLGPILGRLSDAWGRRPLAQWTLVGDVLPALGLLLYAKANISLFLYYSLNIVASIIAPQQATDIAMTSAIADVTEKDDHPELVRTALAGLYLSSLSIAVVIGAPVASVLDAETAIVAGSSIIFIAFVWAMFLPETLSASNRHMLPRSAVAEVLFGRDGTLTAVRLVWSSRQLFGTALAGAFLSYALQGMQVITQQFLVLALGFNVREMSTALGVMGLGVLIWATVGAQLTQRILGVSWGVAVLALLSSAQQVAFSLSVNSLMATLLMLGMFLGATHPILVAYVAGLVSPKMQGQAQGCIQAAGALAGAISSVGGAQAFKAFVARPSASYNAGAEAYWISAGVCALAAPVAAIMLR</sequence>
<organism evidence="8 9">
    <name type="scientific">Pycnococcus provasolii</name>
    <dbReference type="NCBI Taxonomy" id="41880"/>
    <lineage>
        <taxon>Eukaryota</taxon>
        <taxon>Viridiplantae</taxon>
        <taxon>Chlorophyta</taxon>
        <taxon>Pseudoscourfieldiophyceae</taxon>
        <taxon>Pseudoscourfieldiales</taxon>
        <taxon>Pycnococcaceae</taxon>
        <taxon>Pycnococcus</taxon>
    </lineage>
</organism>
<evidence type="ECO:0000256" key="7">
    <source>
        <dbReference type="SAM" id="Phobius"/>
    </source>
</evidence>
<protein>
    <recommendedName>
        <fullName evidence="10">Major facilitator superfamily (MFS) profile domain-containing protein</fullName>
    </recommendedName>
</protein>
<evidence type="ECO:0000256" key="6">
    <source>
        <dbReference type="SAM" id="MobiDB-lite"/>
    </source>
</evidence>
<keyword evidence="4 7" id="KW-1133">Transmembrane helix</keyword>
<dbReference type="Pfam" id="PF07690">
    <property type="entry name" value="MFS_1"/>
    <property type="match status" value="1"/>
</dbReference>
<evidence type="ECO:0000256" key="5">
    <source>
        <dbReference type="ARBA" id="ARBA00023136"/>
    </source>
</evidence>
<evidence type="ECO:0000256" key="2">
    <source>
        <dbReference type="ARBA" id="ARBA00022448"/>
    </source>
</evidence>
<dbReference type="InterPro" id="IPR011701">
    <property type="entry name" value="MFS"/>
</dbReference>
<feature type="transmembrane region" description="Helical" evidence="7">
    <location>
        <begin position="345"/>
        <end position="365"/>
    </location>
</feature>
<evidence type="ECO:0000313" key="9">
    <source>
        <dbReference type="Proteomes" id="UP000660262"/>
    </source>
</evidence>
<feature type="transmembrane region" description="Helical" evidence="7">
    <location>
        <begin position="472"/>
        <end position="496"/>
    </location>
</feature>
<comment type="caution">
    <text evidence="8">The sequence shown here is derived from an EMBL/GenBank/DDBJ whole genome shotgun (WGS) entry which is preliminary data.</text>
</comment>
<dbReference type="GO" id="GO:0022857">
    <property type="term" value="F:transmembrane transporter activity"/>
    <property type="evidence" value="ECO:0007669"/>
    <property type="project" value="InterPro"/>
</dbReference>
<dbReference type="PROSITE" id="PS00216">
    <property type="entry name" value="SUGAR_TRANSPORT_1"/>
    <property type="match status" value="1"/>
</dbReference>
<feature type="transmembrane region" description="Helical" evidence="7">
    <location>
        <begin position="286"/>
        <end position="306"/>
    </location>
</feature>
<feature type="transmembrane region" description="Helical" evidence="7">
    <location>
        <begin position="435"/>
        <end position="460"/>
    </location>
</feature>
<dbReference type="InterPro" id="IPR005829">
    <property type="entry name" value="Sugar_transporter_CS"/>
</dbReference>
<dbReference type="SUPFAM" id="SSF103473">
    <property type="entry name" value="MFS general substrate transporter"/>
    <property type="match status" value="1"/>
</dbReference>
<feature type="transmembrane region" description="Helical" evidence="7">
    <location>
        <begin position="508"/>
        <end position="527"/>
    </location>
</feature>
<feature type="transmembrane region" description="Helical" evidence="7">
    <location>
        <begin position="255"/>
        <end position="280"/>
    </location>
</feature>
<keyword evidence="9" id="KW-1185">Reference proteome</keyword>
<dbReference type="AlphaFoldDB" id="A0A830I1G4"/>
<feature type="region of interest" description="Disordered" evidence="6">
    <location>
        <begin position="1"/>
        <end position="32"/>
    </location>
</feature>
<feature type="transmembrane region" description="Helical" evidence="7">
    <location>
        <begin position="64"/>
        <end position="85"/>
    </location>
</feature>
<dbReference type="PANTHER" id="PTHR23504:SF15">
    <property type="entry name" value="MAJOR FACILITATOR SUPERFAMILY (MFS) PROFILE DOMAIN-CONTAINING PROTEIN"/>
    <property type="match status" value="1"/>
</dbReference>
<reference evidence="8" key="1">
    <citation type="submission" date="2020-10" db="EMBL/GenBank/DDBJ databases">
        <title>Unveiling of a novel bifunctional photoreceptor, Dualchrome1, isolated from a cosmopolitan green alga.</title>
        <authorList>
            <person name="Suzuki S."/>
            <person name="Kawachi M."/>
        </authorList>
    </citation>
    <scope>NUCLEOTIDE SEQUENCE</scope>
    <source>
        <strain evidence="8">NIES 2893</strain>
    </source>
</reference>
<evidence type="ECO:0000256" key="1">
    <source>
        <dbReference type="ARBA" id="ARBA00004141"/>
    </source>
</evidence>
<dbReference type="InterPro" id="IPR036259">
    <property type="entry name" value="MFS_trans_sf"/>
</dbReference>
<name>A0A830I1G4_9CHLO</name>
<evidence type="ECO:0000313" key="8">
    <source>
        <dbReference type="EMBL" id="GHP10889.1"/>
    </source>
</evidence>
<dbReference type="EMBL" id="BNJQ01000031">
    <property type="protein sequence ID" value="GHP10889.1"/>
    <property type="molecule type" value="Genomic_DNA"/>
</dbReference>
<dbReference type="GO" id="GO:0016020">
    <property type="term" value="C:membrane"/>
    <property type="evidence" value="ECO:0007669"/>
    <property type="project" value="UniProtKB-SubCell"/>
</dbReference>
<evidence type="ECO:0000256" key="4">
    <source>
        <dbReference type="ARBA" id="ARBA00022989"/>
    </source>
</evidence>